<reference evidence="1 2" key="1">
    <citation type="submission" date="2021-12" db="EMBL/GenBank/DDBJ databases">
        <title>Genome sequencing of bacteria with rrn-lacking chromosome and rrn-plasmid.</title>
        <authorList>
            <person name="Anda M."/>
            <person name="Iwasaki W."/>
        </authorList>
    </citation>
    <scope>NUCLEOTIDE SEQUENCE [LARGE SCALE GENOMIC DNA]</scope>
    <source>
        <strain evidence="1 2">DSM 100852</strain>
    </source>
</reference>
<dbReference type="AlphaFoldDB" id="A0AAU9DBI2"/>
<proteinExistence type="predicted"/>
<organism evidence="1 2">
    <name type="scientific">Fulvitalea axinellae</name>
    <dbReference type="NCBI Taxonomy" id="1182444"/>
    <lineage>
        <taxon>Bacteria</taxon>
        <taxon>Pseudomonadati</taxon>
        <taxon>Bacteroidota</taxon>
        <taxon>Cytophagia</taxon>
        <taxon>Cytophagales</taxon>
        <taxon>Persicobacteraceae</taxon>
        <taxon>Fulvitalea</taxon>
    </lineage>
</organism>
<dbReference type="EMBL" id="AP025314">
    <property type="protein sequence ID" value="BDD10466.1"/>
    <property type="molecule type" value="Genomic_DNA"/>
</dbReference>
<keyword evidence="2" id="KW-1185">Reference proteome</keyword>
<evidence type="ECO:0000313" key="1">
    <source>
        <dbReference type="EMBL" id="BDD10466.1"/>
    </source>
</evidence>
<gene>
    <name evidence="1" type="ORF">FUAX_28980</name>
</gene>
<name>A0AAU9DBI2_9BACT</name>
<accession>A0AAU9DBI2</accession>
<evidence type="ECO:0000313" key="2">
    <source>
        <dbReference type="Proteomes" id="UP001348817"/>
    </source>
</evidence>
<sequence>MPIFDTYKKRDTSRAMAGPAGRALNPPGVPIQALMDKETFLRRFRQVGRGTPNAETINEISDQIASLLKHFHAPGQETKTGDEDKQYSFLQNIDHLIYKWARLSEIPKSKMRSHPNLALMFDLMDEVADERRALLKKFTGRLGPTQLPFSEFLRAWPVPHQGLKAFHSQGQRFYEKVLESNILDSTLRGSPISLQNEASPATPATADDTPAHKNFDMTGFALIHQLIQLPAGRDILEELMEIERVDRKKADVVPTLMEINGITPDAEYSSPWVELENYGQKEHGLSTYKMTVDSRMRSGDFMVNAGMRPGLFSDTQLVSLYPTVLQHALAVTSALARRRGLTDDSTIAPYVMGKENALRRDMGLPERSDYDFHQLVKRQPEE</sequence>
<dbReference type="KEGG" id="fax:FUAX_28980"/>
<dbReference type="RefSeq" id="WP_338392021.1">
    <property type="nucleotide sequence ID" value="NZ_AP025314.1"/>
</dbReference>
<dbReference type="Proteomes" id="UP001348817">
    <property type="component" value="Chromosome"/>
</dbReference>
<protein>
    <submittedName>
        <fullName evidence="1">Uncharacterized protein</fullName>
    </submittedName>
</protein>